<accession>K2FWQ6</accession>
<keyword evidence="1" id="KW-1133">Transmembrane helix</keyword>
<dbReference type="EMBL" id="AMFJ01000853">
    <property type="protein sequence ID" value="EKE26322.1"/>
    <property type="molecule type" value="Genomic_DNA"/>
</dbReference>
<protein>
    <submittedName>
        <fullName evidence="2">Uncharacterized protein</fullName>
    </submittedName>
</protein>
<evidence type="ECO:0000256" key="1">
    <source>
        <dbReference type="SAM" id="Phobius"/>
    </source>
</evidence>
<gene>
    <name evidence="2" type="ORF">ACD_4C00337G0010</name>
</gene>
<comment type="caution">
    <text evidence="2">The sequence shown here is derived from an EMBL/GenBank/DDBJ whole genome shotgun (WGS) entry which is preliminary data.</text>
</comment>
<proteinExistence type="predicted"/>
<reference evidence="2" key="1">
    <citation type="journal article" date="2012" name="Science">
        <title>Fermentation, hydrogen, and sulfur metabolism in multiple uncultivated bacterial phyla.</title>
        <authorList>
            <person name="Wrighton K.C."/>
            <person name="Thomas B.C."/>
            <person name="Sharon I."/>
            <person name="Miller C.S."/>
            <person name="Castelle C.J."/>
            <person name="VerBerkmoes N.C."/>
            <person name="Wilkins M.J."/>
            <person name="Hettich R.L."/>
            <person name="Lipton M.S."/>
            <person name="Williams K.H."/>
            <person name="Long P.E."/>
            <person name="Banfield J.F."/>
        </authorList>
    </citation>
    <scope>NUCLEOTIDE SEQUENCE [LARGE SCALE GENOMIC DNA]</scope>
</reference>
<name>K2FWQ6_9BACT</name>
<dbReference type="AlphaFoldDB" id="K2FWQ6"/>
<sequence length="380" mass="46553">MQRKFFIIIFVIFGLISFYYFWSKINYPKHLEIKYNLVNHPEFIPSSKTVKLSSSWFDNLVADFYWLWAIQYIWSNAISSDYKKYLYEMLNLITDVNPYFTYPYEIGELLLPDYNERYEKLTKDERDKNIKQSELLWLKWIKNTCDVGKIKLIEKEVDLKKLWTEERYANPCINPNIPYYLAYIYYWNLFDSKKSSDYYKVTSANLDAVKWARTMAAIMQGKTWDRQKSIMMFLSLAESIWNEKSKSCNEFSKELWNVILAVYQNNQRITWDFISQVEKYRKEIVTKLWEEWVDWWRADADAFCSNYLNKAVREINLGYLEQADKEYFAKEKKHATDTKELFDNRYIDYFPRDFQKDIENEIIYYYNKDISNWDYKMWKY</sequence>
<evidence type="ECO:0000313" key="2">
    <source>
        <dbReference type="EMBL" id="EKE26322.1"/>
    </source>
</evidence>
<keyword evidence="1" id="KW-0472">Membrane</keyword>
<organism evidence="2">
    <name type="scientific">uncultured bacterium</name>
    <name type="common">gcode 4</name>
    <dbReference type="NCBI Taxonomy" id="1234023"/>
    <lineage>
        <taxon>Bacteria</taxon>
        <taxon>environmental samples</taxon>
    </lineage>
</organism>
<feature type="transmembrane region" description="Helical" evidence="1">
    <location>
        <begin position="5"/>
        <end position="22"/>
    </location>
</feature>
<keyword evidence="1" id="KW-0812">Transmembrane</keyword>